<organism evidence="3 4">
    <name type="scientific">Friedmanniomyces endolithicus</name>
    <dbReference type="NCBI Taxonomy" id="329885"/>
    <lineage>
        <taxon>Eukaryota</taxon>
        <taxon>Fungi</taxon>
        <taxon>Dikarya</taxon>
        <taxon>Ascomycota</taxon>
        <taxon>Pezizomycotina</taxon>
        <taxon>Dothideomycetes</taxon>
        <taxon>Dothideomycetidae</taxon>
        <taxon>Mycosphaerellales</taxon>
        <taxon>Teratosphaeriaceae</taxon>
        <taxon>Friedmanniomyces</taxon>
    </lineage>
</organism>
<dbReference type="EMBL" id="NAJP01000164">
    <property type="protein sequence ID" value="TKA25146.1"/>
    <property type="molecule type" value="Genomic_DNA"/>
</dbReference>
<dbReference type="Proteomes" id="UP000310066">
    <property type="component" value="Unassembled WGS sequence"/>
</dbReference>
<evidence type="ECO:0000313" key="4">
    <source>
        <dbReference type="Proteomes" id="UP000310066"/>
    </source>
</evidence>
<proteinExistence type="predicted"/>
<accession>A0A4U0TT69</accession>
<gene>
    <name evidence="3" type="ORF">B0A54_17325</name>
</gene>
<evidence type="ECO:0000313" key="3">
    <source>
        <dbReference type="EMBL" id="TKA25146.1"/>
    </source>
</evidence>
<feature type="compositionally biased region" description="Polar residues" evidence="1">
    <location>
        <begin position="184"/>
        <end position="204"/>
    </location>
</feature>
<keyword evidence="2" id="KW-0472">Membrane</keyword>
<keyword evidence="2" id="KW-1133">Transmembrane helix</keyword>
<evidence type="ECO:0000256" key="2">
    <source>
        <dbReference type="SAM" id="Phobius"/>
    </source>
</evidence>
<name>A0A4U0TT69_9PEZI</name>
<protein>
    <submittedName>
        <fullName evidence="3">Uncharacterized protein</fullName>
    </submittedName>
</protein>
<reference evidence="3 4" key="1">
    <citation type="submission" date="2017-03" db="EMBL/GenBank/DDBJ databases">
        <title>Genomes of endolithic fungi from Antarctica.</title>
        <authorList>
            <person name="Coleine C."/>
            <person name="Masonjones S."/>
            <person name="Stajich J.E."/>
        </authorList>
    </citation>
    <scope>NUCLEOTIDE SEQUENCE [LARGE SCALE GENOMIC DNA]</scope>
    <source>
        <strain evidence="3 4">CCFEE 5311</strain>
    </source>
</reference>
<feature type="transmembrane region" description="Helical" evidence="2">
    <location>
        <begin position="130"/>
        <end position="153"/>
    </location>
</feature>
<keyword evidence="2" id="KW-0812">Transmembrane</keyword>
<dbReference type="OrthoDB" id="3850534at2759"/>
<evidence type="ECO:0000256" key="1">
    <source>
        <dbReference type="SAM" id="MobiDB-lite"/>
    </source>
</evidence>
<feature type="compositionally biased region" description="Basic and acidic residues" evidence="1">
    <location>
        <begin position="171"/>
        <end position="182"/>
    </location>
</feature>
<dbReference type="AlphaFoldDB" id="A0A4U0TT69"/>
<sequence length="204" mass="22023">MNSTNTTTPPYYISNVVASGCGSVLVPGDILYVNWDIYGDASYDTCYLGIRPISDLMTDDAVVAEAAPHTQCFGTSANIVIPKVPKHAAFPFNGSHFVARINTPDKLHADSCAFKIRTAYQEPFSRADKMSLAGVIIAGISVLAAVLLGIATYRQSNRIDRLKSMQEQMERQAAGDRAEAEAASKQTQVGSVIRVNQPQGSRHT</sequence>
<feature type="region of interest" description="Disordered" evidence="1">
    <location>
        <begin position="171"/>
        <end position="204"/>
    </location>
</feature>
<comment type="caution">
    <text evidence="3">The sequence shown here is derived from an EMBL/GenBank/DDBJ whole genome shotgun (WGS) entry which is preliminary data.</text>
</comment>